<evidence type="ECO:0000256" key="2">
    <source>
        <dbReference type="ARBA" id="ARBA00004236"/>
    </source>
</evidence>
<dbReference type="GO" id="GO:0005524">
    <property type="term" value="F:ATP binding"/>
    <property type="evidence" value="ECO:0007669"/>
    <property type="project" value="UniProtKB-KW"/>
</dbReference>
<dbReference type="InterPro" id="IPR029016">
    <property type="entry name" value="GAF-like_dom_sf"/>
</dbReference>
<dbReference type="InterPro" id="IPR035965">
    <property type="entry name" value="PAS-like_dom_sf"/>
</dbReference>
<comment type="caution">
    <text evidence="13">The sequence shown here is derived from an EMBL/GenBank/DDBJ whole genome shotgun (WGS) entry which is preliminary data.</text>
</comment>
<dbReference type="EC" id="2.7.13.3" evidence="3"/>
<keyword evidence="6" id="KW-0808">Transferase</keyword>
<dbReference type="InterPro" id="IPR050736">
    <property type="entry name" value="Sensor_HK_Regulatory"/>
</dbReference>
<dbReference type="OrthoDB" id="9790669at2"/>
<keyword evidence="11" id="KW-0472">Membrane</keyword>
<dbReference type="InterPro" id="IPR005467">
    <property type="entry name" value="His_kinase_dom"/>
</dbReference>
<dbReference type="CDD" id="cd00082">
    <property type="entry name" value="HisKA"/>
    <property type="match status" value="1"/>
</dbReference>
<keyword evidence="8" id="KW-0418">Kinase</keyword>
<evidence type="ECO:0000256" key="3">
    <source>
        <dbReference type="ARBA" id="ARBA00012438"/>
    </source>
</evidence>
<evidence type="ECO:0000256" key="10">
    <source>
        <dbReference type="ARBA" id="ARBA00023012"/>
    </source>
</evidence>
<dbReference type="EMBL" id="WMIB01000008">
    <property type="protein sequence ID" value="MTH53716.1"/>
    <property type="molecule type" value="Genomic_DNA"/>
</dbReference>
<keyword evidence="7" id="KW-0547">Nucleotide-binding</keyword>
<dbReference type="InterPro" id="IPR036097">
    <property type="entry name" value="HisK_dim/P_sf"/>
</dbReference>
<dbReference type="PANTHER" id="PTHR43711">
    <property type="entry name" value="TWO-COMPONENT HISTIDINE KINASE"/>
    <property type="match status" value="1"/>
</dbReference>
<dbReference type="GO" id="GO:0000155">
    <property type="term" value="F:phosphorelay sensor kinase activity"/>
    <property type="evidence" value="ECO:0007669"/>
    <property type="project" value="InterPro"/>
</dbReference>
<dbReference type="InterPro" id="IPR003018">
    <property type="entry name" value="GAF"/>
</dbReference>
<protein>
    <recommendedName>
        <fullName evidence="3">histidine kinase</fullName>
        <ecNumber evidence="3">2.7.13.3</ecNumber>
    </recommendedName>
</protein>
<dbReference type="Proteomes" id="UP000434639">
    <property type="component" value="Unassembled WGS sequence"/>
</dbReference>
<accession>A0A7X2V517</accession>
<dbReference type="Gene3D" id="3.30.450.20">
    <property type="entry name" value="PAS domain"/>
    <property type="match status" value="1"/>
</dbReference>
<evidence type="ECO:0000256" key="7">
    <source>
        <dbReference type="ARBA" id="ARBA00022741"/>
    </source>
</evidence>
<dbReference type="FunFam" id="3.30.565.10:FF:000023">
    <property type="entry name" value="PAS domain-containing sensor histidine kinase"/>
    <property type="match status" value="1"/>
</dbReference>
<dbReference type="InterPro" id="IPR036890">
    <property type="entry name" value="HATPase_C_sf"/>
</dbReference>
<evidence type="ECO:0000313" key="14">
    <source>
        <dbReference type="Proteomes" id="UP000434639"/>
    </source>
</evidence>
<gene>
    <name evidence="13" type="ORF">GKZ89_09900</name>
</gene>
<dbReference type="PANTHER" id="PTHR43711:SF1">
    <property type="entry name" value="HISTIDINE KINASE 1"/>
    <property type="match status" value="1"/>
</dbReference>
<dbReference type="CDD" id="cd16922">
    <property type="entry name" value="HATPase_EvgS-ArcB-TorS-like"/>
    <property type="match status" value="1"/>
</dbReference>
<evidence type="ECO:0000256" key="1">
    <source>
        <dbReference type="ARBA" id="ARBA00000085"/>
    </source>
</evidence>
<dbReference type="Gene3D" id="3.30.565.10">
    <property type="entry name" value="Histidine kinase-like ATPase, C-terminal domain"/>
    <property type="match status" value="1"/>
</dbReference>
<evidence type="ECO:0000256" key="5">
    <source>
        <dbReference type="ARBA" id="ARBA00022553"/>
    </source>
</evidence>
<keyword evidence="10" id="KW-0902">Two-component regulatory system</keyword>
<evidence type="ECO:0000259" key="12">
    <source>
        <dbReference type="PROSITE" id="PS50109"/>
    </source>
</evidence>
<dbReference type="PRINTS" id="PR00344">
    <property type="entry name" value="BCTRLSENSOR"/>
</dbReference>
<keyword evidence="4" id="KW-1003">Cell membrane</keyword>
<comment type="catalytic activity">
    <reaction evidence="1">
        <text>ATP + protein L-histidine = ADP + protein N-phospho-L-histidine.</text>
        <dbReference type="EC" id="2.7.13.3"/>
    </reaction>
</comment>
<dbReference type="InterPro" id="IPR004358">
    <property type="entry name" value="Sig_transdc_His_kin-like_C"/>
</dbReference>
<dbReference type="InterPro" id="IPR013767">
    <property type="entry name" value="PAS_fold"/>
</dbReference>
<reference evidence="13 14" key="1">
    <citation type="journal article" date="2017" name="Int. J. Syst. Evol. Microbiol.">
        <title>Bacillus mangrovi sp. nov., isolated from a sediment sample from a mangrove forest.</title>
        <authorList>
            <person name="Gupta V."/>
            <person name="Singh P.K."/>
            <person name="Korpole S."/>
            <person name="Tanuku N.R.S."/>
            <person name="Pinnaka A.K."/>
        </authorList>
    </citation>
    <scope>NUCLEOTIDE SEQUENCE [LARGE SCALE GENOMIC DNA]</scope>
    <source>
        <strain evidence="13 14">KCTC 33872</strain>
    </source>
</reference>
<evidence type="ECO:0000256" key="6">
    <source>
        <dbReference type="ARBA" id="ARBA00022679"/>
    </source>
</evidence>
<name>A0A7X2V517_9BACI</name>
<dbReference type="PROSITE" id="PS50109">
    <property type="entry name" value="HIS_KIN"/>
    <property type="match status" value="1"/>
</dbReference>
<proteinExistence type="predicted"/>
<dbReference type="Gene3D" id="3.30.450.40">
    <property type="match status" value="1"/>
</dbReference>
<dbReference type="CDD" id="cd00130">
    <property type="entry name" value="PAS"/>
    <property type="match status" value="1"/>
</dbReference>
<dbReference type="SMART" id="SM00388">
    <property type="entry name" value="HisKA"/>
    <property type="match status" value="1"/>
</dbReference>
<dbReference type="Pfam" id="PF00512">
    <property type="entry name" value="HisKA"/>
    <property type="match status" value="1"/>
</dbReference>
<dbReference type="Pfam" id="PF01590">
    <property type="entry name" value="GAF"/>
    <property type="match status" value="1"/>
</dbReference>
<dbReference type="GO" id="GO:0005886">
    <property type="term" value="C:plasma membrane"/>
    <property type="evidence" value="ECO:0007669"/>
    <property type="project" value="UniProtKB-SubCell"/>
</dbReference>
<keyword evidence="9" id="KW-0067">ATP-binding</keyword>
<dbReference type="AlphaFoldDB" id="A0A7X2V517"/>
<evidence type="ECO:0000256" key="4">
    <source>
        <dbReference type="ARBA" id="ARBA00022475"/>
    </source>
</evidence>
<evidence type="ECO:0000256" key="8">
    <source>
        <dbReference type="ARBA" id="ARBA00022777"/>
    </source>
</evidence>
<dbReference type="SUPFAM" id="SSF55785">
    <property type="entry name" value="PYP-like sensor domain (PAS domain)"/>
    <property type="match status" value="1"/>
</dbReference>
<evidence type="ECO:0000313" key="13">
    <source>
        <dbReference type="EMBL" id="MTH53716.1"/>
    </source>
</evidence>
<dbReference type="Gene3D" id="1.10.287.130">
    <property type="match status" value="1"/>
</dbReference>
<keyword evidence="14" id="KW-1185">Reference proteome</keyword>
<sequence length="539" mass="61207">MNFCRKRVNSMSFHIESYELIENEDAYLRLNSSWKIQSINDEGAKLFRDTRKNCIGRSVMDYISHEDAALFKTLLTKAMQNEKSSRLKLRYSIFEKTKITEIGIYPAGDGLSIVFKDITASIRFEQAIQEKYEKVMLLSETTNDMIGSRKPEELLNTLYNKLSEYLDLDVFINFMYVPSSNHLVLSNYSGITKEEANGISLLQIGQAICGAAAERKEAMLVEHVDASLDKRTETIKKFGLKAYVSHPLVYHGKLLGTLSFGSKTRPEFKAFELEVIQTACEQVASLLERICMIAELKKNNRELTEAKEAAEKASKAKSHFLSMMSHELRTPLHTIMGFSDILLDEKKDPVTGWQREKIQKIASAGDHLLHVINDILDLVRLEKGKPFIKKEATPVNKIVKNSVKWILPFAETKGITIEQKLARHEILAAANKVRLKQIMLNLLSNAVKYNRQNGAIFVRVEKKEEMAFISVKDTGYGISVEDQRKIFDPFYRSTSFYWEVEGSGVGLSLTKQLVEEMGGTLGVESELDKGSTFWVKLPL</sequence>
<dbReference type="GO" id="GO:0006355">
    <property type="term" value="P:regulation of DNA-templated transcription"/>
    <property type="evidence" value="ECO:0007669"/>
    <property type="project" value="InterPro"/>
</dbReference>
<dbReference type="Pfam" id="PF02518">
    <property type="entry name" value="HATPase_c"/>
    <property type="match status" value="1"/>
</dbReference>
<dbReference type="SUPFAM" id="SSF47384">
    <property type="entry name" value="Homodimeric domain of signal transducing histidine kinase"/>
    <property type="match status" value="1"/>
</dbReference>
<dbReference type="SMART" id="SM00387">
    <property type="entry name" value="HATPase_c"/>
    <property type="match status" value="1"/>
</dbReference>
<dbReference type="InterPro" id="IPR003661">
    <property type="entry name" value="HisK_dim/P_dom"/>
</dbReference>
<dbReference type="InterPro" id="IPR000014">
    <property type="entry name" value="PAS"/>
</dbReference>
<evidence type="ECO:0000256" key="11">
    <source>
        <dbReference type="ARBA" id="ARBA00023136"/>
    </source>
</evidence>
<evidence type="ECO:0000256" key="9">
    <source>
        <dbReference type="ARBA" id="ARBA00022840"/>
    </source>
</evidence>
<feature type="domain" description="Histidine kinase" evidence="12">
    <location>
        <begin position="323"/>
        <end position="539"/>
    </location>
</feature>
<dbReference type="SUPFAM" id="SSF55874">
    <property type="entry name" value="ATPase domain of HSP90 chaperone/DNA topoisomerase II/histidine kinase"/>
    <property type="match status" value="1"/>
</dbReference>
<organism evidence="13 14">
    <name type="scientific">Metabacillus mangrovi</name>
    <dbReference type="NCBI Taxonomy" id="1491830"/>
    <lineage>
        <taxon>Bacteria</taxon>
        <taxon>Bacillati</taxon>
        <taxon>Bacillota</taxon>
        <taxon>Bacilli</taxon>
        <taxon>Bacillales</taxon>
        <taxon>Bacillaceae</taxon>
        <taxon>Metabacillus</taxon>
    </lineage>
</organism>
<dbReference type="InterPro" id="IPR003594">
    <property type="entry name" value="HATPase_dom"/>
</dbReference>
<keyword evidence="5" id="KW-0597">Phosphoprotein</keyword>
<dbReference type="SMART" id="SM00065">
    <property type="entry name" value="GAF"/>
    <property type="match status" value="1"/>
</dbReference>
<dbReference type="SUPFAM" id="SSF55781">
    <property type="entry name" value="GAF domain-like"/>
    <property type="match status" value="1"/>
</dbReference>
<dbReference type="Pfam" id="PF00989">
    <property type="entry name" value="PAS"/>
    <property type="match status" value="1"/>
</dbReference>
<comment type="subcellular location">
    <subcellularLocation>
        <location evidence="2">Cell membrane</location>
    </subcellularLocation>
</comment>